<evidence type="ECO:0000256" key="3">
    <source>
        <dbReference type="ARBA" id="ARBA00022723"/>
    </source>
</evidence>
<organism evidence="8 9">
    <name type="scientific">Staphylococcus ratti</name>
    <dbReference type="NCBI Taxonomy" id="2892440"/>
    <lineage>
        <taxon>Bacteria</taxon>
        <taxon>Bacillati</taxon>
        <taxon>Bacillota</taxon>
        <taxon>Bacilli</taxon>
        <taxon>Bacillales</taxon>
        <taxon>Staphylococcaceae</taxon>
        <taxon>Staphylococcus</taxon>
    </lineage>
</organism>
<dbReference type="EMBL" id="CP086654">
    <property type="protein sequence ID" value="UEX90411.1"/>
    <property type="molecule type" value="Genomic_DNA"/>
</dbReference>
<dbReference type="Gene3D" id="1.20.970.10">
    <property type="entry name" value="Transferase, Pyrimidine Nucleoside Phosphorylase, Chain C"/>
    <property type="match status" value="1"/>
</dbReference>
<dbReference type="PANTHER" id="PTHR43285:SF2">
    <property type="entry name" value="ANTHRANILATE PHOSPHORIBOSYLTRANSFERASE"/>
    <property type="match status" value="1"/>
</dbReference>
<dbReference type="HAMAP" id="MF_00211">
    <property type="entry name" value="TrpD"/>
    <property type="match status" value="1"/>
</dbReference>
<feature type="binding site" evidence="6">
    <location>
        <begin position="88"/>
        <end position="91"/>
    </location>
    <ligand>
        <name>5-phospho-alpha-D-ribose 1-diphosphate</name>
        <dbReference type="ChEBI" id="CHEBI:58017"/>
    </ligand>
</feature>
<dbReference type="InterPro" id="IPR000312">
    <property type="entry name" value="Glycosyl_Trfase_fam3"/>
</dbReference>
<keyword evidence="5 6" id="KW-0057">Aromatic amino acid biosynthesis</keyword>
<proteinExistence type="inferred from homology"/>
<feature type="binding site" evidence="6">
    <location>
        <position position="78"/>
    </location>
    <ligand>
        <name>anthranilate</name>
        <dbReference type="ChEBI" id="CHEBI:16567"/>
        <label>1</label>
    </ligand>
</feature>
<dbReference type="Gene3D" id="3.40.1030.10">
    <property type="entry name" value="Nucleoside phosphorylase/phosphoribosyltransferase catalytic domain"/>
    <property type="match status" value="1"/>
</dbReference>
<dbReference type="SUPFAM" id="SSF47648">
    <property type="entry name" value="Nucleoside phosphorylase/phosphoribosyltransferase N-terminal domain"/>
    <property type="match status" value="1"/>
</dbReference>
<comment type="function">
    <text evidence="6">Catalyzes the transfer of the phosphoribosyl group of 5-phosphorylribose-1-pyrophosphate (PRPP) to anthranilate to yield N-(5'-phosphoribosyl)-anthranilate (PRA).</text>
</comment>
<keyword evidence="2 6" id="KW-0808">Transferase</keyword>
<comment type="catalytic activity">
    <reaction evidence="6">
        <text>N-(5-phospho-beta-D-ribosyl)anthranilate + diphosphate = 5-phospho-alpha-D-ribose 1-diphosphate + anthranilate</text>
        <dbReference type="Rhea" id="RHEA:11768"/>
        <dbReference type="ChEBI" id="CHEBI:16567"/>
        <dbReference type="ChEBI" id="CHEBI:18277"/>
        <dbReference type="ChEBI" id="CHEBI:33019"/>
        <dbReference type="ChEBI" id="CHEBI:58017"/>
        <dbReference type="EC" id="2.4.2.18"/>
    </reaction>
</comment>
<feature type="binding site" evidence="6">
    <location>
        <position position="90"/>
    </location>
    <ligand>
        <name>Mg(2+)</name>
        <dbReference type="ChEBI" id="CHEBI:18420"/>
        <label>1</label>
    </ligand>
</feature>
<evidence type="ECO:0000256" key="1">
    <source>
        <dbReference type="ARBA" id="ARBA00022676"/>
    </source>
</evidence>
<dbReference type="NCBIfam" id="TIGR01245">
    <property type="entry name" value="trpD"/>
    <property type="match status" value="1"/>
</dbReference>
<feature type="domain" description="Glycosyl transferase family 3" evidence="7">
    <location>
        <begin position="76"/>
        <end position="322"/>
    </location>
</feature>
<dbReference type="GO" id="GO:0004048">
    <property type="term" value="F:anthranilate phosphoribosyltransferase activity"/>
    <property type="evidence" value="ECO:0007669"/>
    <property type="project" value="UniProtKB-EC"/>
</dbReference>
<comment type="subunit">
    <text evidence="6">Homodimer.</text>
</comment>
<keyword evidence="6" id="KW-0460">Magnesium</keyword>
<protein>
    <recommendedName>
        <fullName evidence="6">Anthranilate phosphoribosyltransferase</fullName>
        <ecNumber evidence="6">2.4.2.18</ecNumber>
    </recommendedName>
</protein>
<evidence type="ECO:0000256" key="4">
    <source>
        <dbReference type="ARBA" id="ARBA00022822"/>
    </source>
</evidence>
<reference evidence="8 9" key="1">
    <citation type="journal article" date="2022" name="Pathogens">
        <title>Staphylococcus ratti sp. nov. Isolated from a Lab Rat.</title>
        <authorList>
            <person name="Kovarovic V."/>
            <person name="Sedlacek I."/>
            <person name="Petras P."/>
            <person name="Kralova S."/>
            <person name="Maslanova I."/>
            <person name="Svec P."/>
            <person name="Neumann-Schaal M."/>
            <person name="Botka T."/>
            <person name="Gelbicova T."/>
            <person name="Stankova E."/>
            <person name="Doskar J."/>
            <person name="Pantucek R."/>
        </authorList>
    </citation>
    <scope>NUCLEOTIDE SEQUENCE [LARGE SCALE GENOMIC DNA]</scope>
    <source>
        <strain evidence="8 9">CCM 9025</strain>
    </source>
</reference>
<dbReference type="SUPFAM" id="SSF52418">
    <property type="entry name" value="Nucleoside phosphorylase/phosphoribosyltransferase catalytic domain"/>
    <property type="match status" value="1"/>
</dbReference>
<dbReference type="Proteomes" id="UP001197626">
    <property type="component" value="Chromosome"/>
</dbReference>
<feature type="binding site" evidence="6">
    <location>
        <begin position="106"/>
        <end position="114"/>
    </location>
    <ligand>
        <name>5-phospho-alpha-D-ribose 1-diphosphate</name>
        <dbReference type="ChEBI" id="CHEBI:58017"/>
    </ligand>
</feature>
<feature type="binding site" evidence="6">
    <location>
        <position position="223"/>
    </location>
    <ligand>
        <name>Mg(2+)</name>
        <dbReference type="ChEBI" id="CHEBI:18420"/>
        <label>1</label>
    </ligand>
</feature>
<feature type="binding site" evidence="6">
    <location>
        <position position="86"/>
    </location>
    <ligand>
        <name>5-phospho-alpha-D-ribose 1-diphosphate</name>
        <dbReference type="ChEBI" id="CHEBI:58017"/>
    </ligand>
</feature>
<evidence type="ECO:0000313" key="9">
    <source>
        <dbReference type="Proteomes" id="UP001197626"/>
    </source>
</evidence>
<keyword evidence="9" id="KW-1185">Reference proteome</keyword>
<dbReference type="EC" id="2.4.2.18" evidence="6"/>
<feature type="binding site" evidence="6">
    <location>
        <position position="223"/>
    </location>
    <ligand>
        <name>Mg(2+)</name>
        <dbReference type="ChEBI" id="CHEBI:18420"/>
        <label>2</label>
    </ligand>
</feature>
<comment type="cofactor">
    <cofactor evidence="6">
        <name>Mg(2+)</name>
        <dbReference type="ChEBI" id="CHEBI:18420"/>
    </cofactor>
    <text evidence="6">Binds 2 magnesium ions per monomer.</text>
</comment>
<feature type="binding site" evidence="6">
    <location>
        <position position="118"/>
    </location>
    <ligand>
        <name>5-phospho-alpha-D-ribose 1-diphosphate</name>
        <dbReference type="ChEBI" id="CHEBI:58017"/>
    </ligand>
</feature>
<sequence length="338" mass="36561">MTLLESLRNKNALTPQEITTFVQTLLSEDVNLTEKVTLLEAYTDKGETSEELFALASELIQTTYLPQPKYPGSMCVCGTGGDGSNSFNISTTVSFVVAAAGVPVIKHGNKSVTSKSGSVDILKALHVPTTSMSEVSSQVAMTNLAFISATQAYPIMKNLQPVRRSIAKPTIFNIVGPIINPFQLDYQVMGIFDSKRMAIVAETLKQLGRKKALVVHGAGGMDEATLSGENQLYEIDNGIIKHYTLKATDLGLRYAPNSALRGGTPEENKAITLGILDGTDTSVRRDVVILNTALALYAAEKAIDFQDGVIQAAHLIQSGQAYRLYKKMVKEEHDVYIG</sequence>
<gene>
    <name evidence="6 8" type="primary">trpD</name>
    <name evidence="8" type="ORF">LN051_01695</name>
</gene>
<accession>A0ABY3PDR3</accession>
<evidence type="ECO:0000256" key="6">
    <source>
        <dbReference type="HAMAP-Rule" id="MF_00211"/>
    </source>
</evidence>
<dbReference type="InterPro" id="IPR005940">
    <property type="entry name" value="Anthranilate_Pribosyl_Tfrase"/>
</dbReference>
<evidence type="ECO:0000313" key="8">
    <source>
        <dbReference type="EMBL" id="UEX90411.1"/>
    </source>
</evidence>
<evidence type="ECO:0000256" key="2">
    <source>
        <dbReference type="ARBA" id="ARBA00022679"/>
    </source>
</evidence>
<comment type="pathway">
    <text evidence="6">Amino-acid biosynthesis; L-tryptophan biosynthesis; L-tryptophan from chorismate: step 2/5.</text>
</comment>
<evidence type="ECO:0000259" key="7">
    <source>
        <dbReference type="Pfam" id="PF00591"/>
    </source>
</evidence>
<feature type="binding site" evidence="6">
    <location>
        <begin position="81"/>
        <end position="82"/>
    </location>
    <ligand>
        <name>5-phospho-alpha-D-ribose 1-diphosphate</name>
        <dbReference type="ChEBI" id="CHEBI:58017"/>
    </ligand>
</feature>
<feature type="binding site" evidence="6">
    <location>
        <position position="109"/>
    </location>
    <ligand>
        <name>anthranilate</name>
        <dbReference type="ChEBI" id="CHEBI:16567"/>
        <label>1</label>
    </ligand>
</feature>
<evidence type="ECO:0000256" key="5">
    <source>
        <dbReference type="ARBA" id="ARBA00023141"/>
    </source>
</evidence>
<dbReference type="RefSeq" id="WP_229292907.1">
    <property type="nucleotide sequence ID" value="NZ_CP086654.1"/>
</dbReference>
<keyword evidence="6" id="KW-0028">Amino-acid biosynthesis</keyword>
<dbReference type="Pfam" id="PF00591">
    <property type="entry name" value="Glycos_transf_3"/>
    <property type="match status" value="1"/>
</dbReference>
<keyword evidence="1 6" id="KW-0328">Glycosyltransferase</keyword>
<dbReference type="PANTHER" id="PTHR43285">
    <property type="entry name" value="ANTHRANILATE PHOSPHORIBOSYLTRANSFERASE"/>
    <property type="match status" value="1"/>
</dbReference>
<feature type="binding site" evidence="6">
    <location>
        <position position="222"/>
    </location>
    <ligand>
        <name>Mg(2+)</name>
        <dbReference type="ChEBI" id="CHEBI:18420"/>
        <label>2</label>
    </ligand>
</feature>
<keyword evidence="3 6" id="KW-0479">Metal-binding</keyword>
<feature type="binding site" evidence="6">
    <location>
        <position position="78"/>
    </location>
    <ligand>
        <name>5-phospho-alpha-D-ribose 1-diphosphate</name>
        <dbReference type="ChEBI" id="CHEBI:58017"/>
    </ligand>
</feature>
<comment type="similarity">
    <text evidence="6">Belongs to the anthranilate phosphoribosyltransferase family.</text>
</comment>
<dbReference type="InterPro" id="IPR036320">
    <property type="entry name" value="Glycosyl_Trfase_fam3_N_dom_sf"/>
</dbReference>
<feature type="binding site" evidence="6">
    <location>
        <position position="163"/>
    </location>
    <ligand>
        <name>anthranilate</name>
        <dbReference type="ChEBI" id="CHEBI:16567"/>
        <label>2</label>
    </ligand>
</feature>
<dbReference type="InterPro" id="IPR035902">
    <property type="entry name" value="Nuc_phospho_transferase"/>
</dbReference>
<name>A0ABY3PDR3_9STAP</name>
<comment type="caution">
    <text evidence="6">Lacks conserved residue(s) required for the propagation of feature annotation.</text>
</comment>
<keyword evidence="4 6" id="KW-0822">Tryptophan biosynthesis</keyword>